<dbReference type="InterPro" id="IPR018669">
    <property type="entry name" value="Toxin_HigB"/>
</dbReference>
<dbReference type="RefSeq" id="WP_190970997.1">
    <property type="nucleotide sequence ID" value="NZ_JACJTB010000068.1"/>
</dbReference>
<sequence>MHIITRARLTEFWQKHPNAQTSLRLWYKLTSVAEWQNFVDLSQTFPTADKVGNLTVFNISGNNYRLITFIDYQYQKVFIRYVLTHAEYDKDDWKNDPWNT</sequence>
<gene>
    <name evidence="1" type="ORF">H6G74_28955</name>
</gene>
<evidence type="ECO:0000313" key="2">
    <source>
        <dbReference type="Proteomes" id="UP000603457"/>
    </source>
</evidence>
<accession>A0ABR8G571</accession>
<keyword evidence="2" id="KW-1185">Reference proteome</keyword>
<proteinExistence type="predicted"/>
<dbReference type="Pfam" id="PF09907">
    <property type="entry name" value="HigB_toxin"/>
    <property type="match status" value="1"/>
</dbReference>
<protein>
    <submittedName>
        <fullName evidence="1">Type II toxin-antitoxin system HigB family toxin</fullName>
    </submittedName>
</protein>
<name>A0ABR8G571_9NOSO</name>
<comment type="caution">
    <text evidence="1">The sequence shown here is derived from an EMBL/GenBank/DDBJ whole genome shotgun (WGS) entry which is preliminary data.</text>
</comment>
<dbReference type="EMBL" id="JACJTB010000068">
    <property type="protein sequence ID" value="MBD2598326.1"/>
    <property type="molecule type" value="Genomic_DNA"/>
</dbReference>
<evidence type="ECO:0000313" key="1">
    <source>
        <dbReference type="EMBL" id="MBD2598326.1"/>
    </source>
</evidence>
<dbReference type="Proteomes" id="UP000603457">
    <property type="component" value="Unassembled WGS sequence"/>
</dbReference>
<organism evidence="1 2">
    <name type="scientific">Nostoc spongiaeforme FACHB-130</name>
    <dbReference type="NCBI Taxonomy" id="1357510"/>
    <lineage>
        <taxon>Bacteria</taxon>
        <taxon>Bacillati</taxon>
        <taxon>Cyanobacteriota</taxon>
        <taxon>Cyanophyceae</taxon>
        <taxon>Nostocales</taxon>
        <taxon>Nostocaceae</taxon>
        <taxon>Nostoc</taxon>
    </lineage>
</organism>
<reference evidence="1 2" key="1">
    <citation type="journal article" date="2020" name="ISME J.">
        <title>Comparative genomics reveals insights into cyanobacterial evolution and habitat adaptation.</title>
        <authorList>
            <person name="Chen M.Y."/>
            <person name="Teng W.K."/>
            <person name="Zhao L."/>
            <person name="Hu C.X."/>
            <person name="Zhou Y.K."/>
            <person name="Han B.P."/>
            <person name="Song L.R."/>
            <person name="Shu W.S."/>
        </authorList>
    </citation>
    <scope>NUCLEOTIDE SEQUENCE [LARGE SCALE GENOMIC DNA]</scope>
    <source>
        <strain evidence="1 2">FACHB-130</strain>
    </source>
</reference>